<comment type="caution">
    <text evidence="2">The sequence shown here is derived from an EMBL/GenBank/DDBJ whole genome shotgun (WGS) entry which is preliminary data.</text>
</comment>
<reference evidence="2" key="1">
    <citation type="journal article" date="2022" name="Int. J. Mol. Sci.">
        <title>Draft Genome of Tanacetum Coccineum: Genomic Comparison of Closely Related Tanacetum-Family Plants.</title>
        <authorList>
            <person name="Yamashiro T."/>
            <person name="Shiraishi A."/>
            <person name="Nakayama K."/>
            <person name="Satake H."/>
        </authorList>
    </citation>
    <scope>NUCLEOTIDE SEQUENCE</scope>
</reference>
<feature type="compositionally biased region" description="Basic and acidic residues" evidence="1">
    <location>
        <begin position="88"/>
        <end position="100"/>
    </location>
</feature>
<dbReference type="Proteomes" id="UP001151760">
    <property type="component" value="Unassembled WGS sequence"/>
</dbReference>
<accession>A0ABQ5FFV7</accession>
<keyword evidence="3" id="KW-1185">Reference proteome</keyword>
<gene>
    <name evidence="2" type="ORF">Tco_1005378</name>
</gene>
<name>A0ABQ5FFV7_9ASTR</name>
<dbReference type="EMBL" id="BQNB010017323">
    <property type="protein sequence ID" value="GJT61845.1"/>
    <property type="molecule type" value="Genomic_DNA"/>
</dbReference>
<reference evidence="2" key="2">
    <citation type="submission" date="2022-01" db="EMBL/GenBank/DDBJ databases">
        <authorList>
            <person name="Yamashiro T."/>
            <person name="Shiraishi A."/>
            <person name="Satake H."/>
            <person name="Nakayama K."/>
        </authorList>
    </citation>
    <scope>NUCLEOTIDE SEQUENCE</scope>
</reference>
<protein>
    <submittedName>
        <fullName evidence="2">Uncharacterized protein</fullName>
    </submittedName>
</protein>
<feature type="compositionally biased region" description="Basic and acidic residues" evidence="1">
    <location>
        <begin position="116"/>
        <end position="138"/>
    </location>
</feature>
<evidence type="ECO:0000256" key="1">
    <source>
        <dbReference type="SAM" id="MobiDB-lite"/>
    </source>
</evidence>
<sequence length="146" mass="15776">MGPSHDSSSRGHLARGVDRTVASVPLSSPTLEALSFAEMDGDVVRSDGLVIDHEIQADDVCLAFADALKNKGLMLELKMPNTRSGASRTREAVNEQSDRRNGKRSMRGGNGTRGQSKMEEIEMEGNKDGGNEIEEMKMAENGNRGN</sequence>
<evidence type="ECO:0000313" key="3">
    <source>
        <dbReference type="Proteomes" id="UP001151760"/>
    </source>
</evidence>
<evidence type="ECO:0000313" key="2">
    <source>
        <dbReference type="EMBL" id="GJT61845.1"/>
    </source>
</evidence>
<feature type="region of interest" description="Disordered" evidence="1">
    <location>
        <begin position="80"/>
        <end position="146"/>
    </location>
</feature>
<proteinExistence type="predicted"/>
<organism evidence="2 3">
    <name type="scientific">Tanacetum coccineum</name>
    <dbReference type="NCBI Taxonomy" id="301880"/>
    <lineage>
        <taxon>Eukaryota</taxon>
        <taxon>Viridiplantae</taxon>
        <taxon>Streptophyta</taxon>
        <taxon>Embryophyta</taxon>
        <taxon>Tracheophyta</taxon>
        <taxon>Spermatophyta</taxon>
        <taxon>Magnoliopsida</taxon>
        <taxon>eudicotyledons</taxon>
        <taxon>Gunneridae</taxon>
        <taxon>Pentapetalae</taxon>
        <taxon>asterids</taxon>
        <taxon>campanulids</taxon>
        <taxon>Asterales</taxon>
        <taxon>Asteraceae</taxon>
        <taxon>Asteroideae</taxon>
        <taxon>Anthemideae</taxon>
        <taxon>Anthemidinae</taxon>
        <taxon>Tanacetum</taxon>
    </lineage>
</organism>
<feature type="region of interest" description="Disordered" evidence="1">
    <location>
        <begin position="1"/>
        <end position="20"/>
    </location>
</feature>